<gene>
    <name evidence="12" type="ORF">I8531_002292</name>
</gene>
<keyword evidence="4" id="KW-0997">Cell inner membrane</keyword>
<dbReference type="FunFam" id="3.40.50.300:FF:000425">
    <property type="entry name" value="Probable ABC transporter, ATP-binding subunit"/>
    <property type="match status" value="1"/>
</dbReference>
<dbReference type="InterPro" id="IPR017871">
    <property type="entry name" value="ABC_transporter-like_CS"/>
</dbReference>
<organism evidence="12 13">
    <name type="scientific">Kluyvera intermedia</name>
    <name type="common">Enterobacter intermedius</name>
    <dbReference type="NCBI Taxonomy" id="61648"/>
    <lineage>
        <taxon>Bacteria</taxon>
        <taxon>Pseudomonadati</taxon>
        <taxon>Pseudomonadota</taxon>
        <taxon>Gammaproteobacteria</taxon>
        <taxon>Enterobacterales</taxon>
        <taxon>Enterobacteriaceae</taxon>
        <taxon>Kluyvera</taxon>
    </lineage>
</organism>
<dbReference type="PROSITE" id="PS50893">
    <property type="entry name" value="ABC_TRANSPORTER_2"/>
    <property type="match status" value="1"/>
</dbReference>
<accession>A0A9P3T8X1</accession>
<dbReference type="Gene3D" id="2.40.50.450">
    <property type="match status" value="1"/>
</dbReference>
<evidence type="ECO:0000259" key="11">
    <source>
        <dbReference type="PROSITE" id="PS50893"/>
    </source>
</evidence>
<keyword evidence="6 12" id="KW-0067">ATP-binding</keyword>
<dbReference type="SUPFAM" id="SSF50331">
    <property type="entry name" value="MOP-like"/>
    <property type="match status" value="1"/>
</dbReference>
<dbReference type="InterPro" id="IPR008995">
    <property type="entry name" value="Mo/tungstate-bd_C_term_dom"/>
</dbReference>
<keyword evidence="3" id="KW-0410">Iron transport</keyword>
<dbReference type="CDD" id="cd03259">
    <property type="entry name" value="ABC_Carb_Solutes_like"/>
    <property type="match status" value="1"/>
</dbReference>
<dbReference type="PANTHER" id="PTHR42781:SF5">
    <property type="entry name" value="PUTRESCINE TRANSPORT ATP-BINDING PROTEIN POTG"/>
    <property type="match status" value="1"/>
</dbReference>
<dbReference type="GO" id="GO:0015408">
    <property type="term" value="F:ABC-type ferric iron transporter activity"/>
    <property type="evidence" value="ECO:0007669"/>
    <property type="project" value="InterPro"/>
</dbReference>
<protein>
    <submittedName>
        <fullName evidence="12">ABC transporter ATP-binding protein</fullName>
    </submittedName>
</protein>
<dbReference type="Pfam" id="PF00005">
    <property type="entry name" value="ABC_tran"/>
    <property type="match status" value="1"/>
</dbReference>
<dbReference type="GO" id="GO:0016020">
    <property type="term" value="C:membrane"/>
    <property type="evidence" value="ECO:0007669"/>
    <property type="project" value="InterPro"/>
</dbReference>
<evidence type="ECO:0000256" key="1">
    <source>
        <dbReference type="ARBA" id="ARBA00022448"/>
    </source>
</evidence>
<evidence type="ECO:0000256" key="5">
    <source>
        <dbReference type="ARBA" id="ARBA00022741"/>
    </source>
</evidence>
<evidence type="ECO:0000256" key="3">
    <source>
        <dbReference type="ARBA" id="ARBA00022496"/>
    </source>
</evidence>
<keyword evidence="8" id="KW-0408">Iron</keyword>
<proteinExistence type="predicted"/>
<dbReference type="InterPro" id="IPR003593">
    <property type="entry name" value="AAA+_ATPase"/>
</dbReference>
<dbReference type="GO" id="GO:0005524">
    <property type="term" value="F:ATP binding"/>
    <property type="evidence" value="ECO:0007669"/>
    <property type="project" value="UniProtKB-KW"/>
</dbReference>
<dbReference type="AlphaFoldDB" id="A0A9P3T8X1"/>
<name>A0A9P3T8X1_KLUIN</name>
<keyword evidence="9" id="KW-0406">Ion transport</keyword>
<reference evidence="12" key="2">
    <citation type="submission" date="2020-10" db="EMBL/GenBank/DDBJ databases">
        <authorList>
            <consortium name="NCBI Pathogen Detection Project"/>
        </authorList>
    </citation>
    <scope>NUCLEOTIDE SEQUENCE</scope>
    <source>
        <strain evidence="12">CAVp300</strain>
    </source>
</reference>
<keyword evidence="10" id="KW-0472">Membrane</keyword>
<sequence length="344" mass="36994">MFELINVSKKFGHTQVLDNITLSLSPGSRTAIVGPSGSGKTTLLRLIAGFEMPDSGQITMRGTPLFSPTVSVPAHQRKIGFVPQEGALFPHLTVEENIGWGIRASRQERRKQVEALMDRVSLDRQLARHWPHEISGGQQQRVALARALAQQPALMLLDEPFSALDTGLRATTRKATAELLSQAGVATVLVTHDQNEALSFAEQIAVIRHGRFAQVGTPQAVYSQPVDEETALFLGDALLLTAQVTNGKARCLVGDVPVADSAAEGVRRIMLRPEQLMITPVSAGETALQATVLDIDFAGYLSTLTLGFTDRAQTLTINTVTPQLLLPGTTVALKITGHARVFAA</sequence>
<dbReference type="GO" id="GO:0015697">
    <property type="term" value="P:quaternary ammonium group transport"/>
    <property type="evidence" value="ECO:0007669"/>
    <property type="project" value="UniProtKB-ARBA"/>
</dbReference>
<dbReference type="PROSITE" id="PS00211">
    <property type="entry name" value="ABC_TRANSPORTER_1"/>
    <property type="match status" value="1"/>
</dbReference>
<dbReference type="RefSeq" id="WP_047371431.1">
    <property type="nucleotide sequence ID" value="NZ_CABMNU010000005.1"/>
</dbReference>
<evidence type="ECO:0000256" key="8">
    <source>
        <dbReference type="ARBA" id="ARBA00023004"/>
    </source>
</evidence>
<dbReference type="InterPro" id="IPR003439">
    <property type="entry name" value="ABC_transporter-like_ATP-bd"/>
</dbReference>
<dbReference type="InterPro" id="IPR027417">
    <property type="entry name" value="P-loop_NTPase"/>
</dbReference>
<comment type="caution">
    <text evidence="12">The sequence shown here is derived from an EMBL/GenBank/DDBJ whole genome shotgun (WGS) entry which is preliminary data.</text>
</comment>
<dbReference type="InterPro" id="IPR050093">
    <property type="entry name" value="ABC_SmlMolc_Importer"/>
</dbReference>
<keyword evidence="1" id="KW-0813">Transport</keyword>
<dbReference type="SUPFAM" id="SSF52540">
    <property type="entry name" value="P-loop containing nucleoside triphosphate hydrolases"/>
    <property type="match status" value="1"/>
</dbReference>
<evidence type="ECO:0000256" key="4">
    <source>
        <dbReference type="ARBA" id="ARBA00022519"/>
    </source>
</evidence>
<dbReference type="Gene3D" id="3.40.50.300">
    <property type="entry name" value="P-loop containing nucleotide triphosphate hydrolases"/>
    <property type="match status" value="1"/>
</dbReference>
<evidence type="ECO:0000313" key="12">
    <source>
        <dbReference type="EMBL" id="HAT3581987.1"/>
    </source>
</evidence>
<keyword evidence="5" id="KW-0547">Nucleotide-binding</keyword>
<dbReference type="EMBL" id="DACSUM010000015">
    <property type="protein sequence ID" value="HAT3581987.1"/>
    <property type="molecule type" value="Genomic_DNA"/>
</dbReference>
<evidence type="ECO:0000256" key="10">
    <source>
        <dbReference type="ARBA" id="ARBA00023136"/>
    </source>
</evidence>
<dbReference type="Proteomes" id="UP000867740">
    <property type="component" value="Unassembled WGS sequence"/>
</dbReference>
<keyword evidence="2" id="KW-1003">Cell membrane</keyword>
<dbReference type="PANTHER" id="PTHR42781">
    <property type="entry name" value="SPERMIDINE/PUTRESCINE IMPORT ATP-BINDING PROTEIN POTA"/>
    <property type="match status" value="1"/>
</dbReference>
<feature type="domain" description="ABC transporter" evidence="11">
    <location>
        <begin position="2"/>
        <end position="234"/>
    </location>
</feature>
<dbReference type="InterPro" id="IPR015853">
    <property type="entry name" value="ABC_transpr_FbpC"/>
</dbReference>
<evidence type="ECO:0000256" key="7">
    <source>
        <dbReference type="ARBA" id="ARBA00022967"/>
    </source>
</evidence>
<evidence type="ECO:0000256" key="9">
    <source>
        <dbReference type="ARBA" id="ARBA00023065"/>
    </source>
</evidence>
<evidence type="ECO:0000313" key="13">
    <source>
        <dbReference type="Proteomes" id="UP000867740"/>
    </source>
</evidence>
<evidence type="ECO:0000256" key="2">
    <source>
        <dbReference type="ARBA" id="ARBA00022475"/>
    </source>
</evidence>
<dbReference type="GO" id="GO:0016887">
    <property type="term" value="F:ATP hydrolysis activity"/>
    <property type="evidence" value="ECO:0007669"/>
    <property type="project" value="InterPro"/>
</dbReference>
<evidence type="ECO:0000256" key="6">
    <source>
        <dbReference type="ARBA" id="ARBA00022840"/>
    </source>
</evidence>
<dbReference type="SMART" id="SM00382">
    <property type="entry name" value="AAA"/>
    <property type="match status" value="1"/>
</dbReference>
<reference evidence="12" key="1">
    <citation type="journal article" date="2018" name="Genome Biol.">
        <title>SKESA: strategic k-mer extension for scrupulous assemblies.</title>
        <authorList>
            <person name="Souvorov A."/>
            <person name="Agarwala R."/>
            <person name="Lipman D.J."/>
        </authorList>
    </citation>
    <scope>NUCLEOTIDE SEQUENCE</scope>
    <source>
        <strain evidence="12">CAVp300</strain>
    </source>
</reference>
<keyword evidence="7" id="KW-1278">Translocase</keyword>